<dbReference type="EMBL" id="JACHIB010000018">
    <property type="protein sequence ID" value="MBB6084870.1"/>
    <property type="molecule type" value="Genomic_DNA"/>
</dbReference>
<keyword evidence="4 7" id="KW-0560">Oxidoreductase</keyword>
<dbReference type="AlphaFoldDB" id="A0A7W9TQ88"/>
<dbReference type="InterPro" id="IPR003347">
    <property type="entry name" value="JmjC_dom"/>
</dbReference>
<dbReference type="InterPro" id="IPR046799">
    <property type="entry name" value="ROXA-like_wH"/>
</dbReference>
<comment type="cofactor">
    <cofactor evidence="1">
        <name>Fe(2+)</name>
        <dbReference type="ChEBI" id="CHEBI:29033"/>
    </cofactor>
</comment>
<keyword evidence="5" id="KW-0408">Iron</keyword>
<dbReference type="PROSITE" id="PS51184">
    <property type="entry name" value="JMJC"/>
    <property type="match status" value="1"/>
</dbReference>
<dbReference type="EC" id="1.14.11.47" evidence="7"/>
<feature type="domain" description="JmjC" evidence="6">
    <location>
        <begin position="108"/>
        <end position="235"/>
    </location>
</feature>
<evidence type="ECO:0000256" key="4">
    <source>
        <dbReference type="ARBA" id="ARBA00023002"/>
    </source>
</evidence>
<evidence type="ECO:0000256" key="3">
    <source>
        <dbReference type="ARBA" id="ARBA00022964"/>
    </source>
</evidence>
<dbReference type="GO" id="GO:0046872">
    <property type="term" value="F:metal ion binding"/>
    <property type="evidence" value="ECO:0007669"/>
    <property type="project" value="UniProtKB-KW"/>
</dbReference>
<dbReference type="SUPFAM" id="SSF51197">
    <property type="entry name" value="Clavaminate synthase-like"/>
    <property type="match status" value="1"/>
</dbReference>
<dbReference type="Proteomes" id="UP000541136">
    <property type="component" value="Unassembled WGS sequence"/>
</dbReference>
<keyword evidence="2" id="KW-0479">Metal-binding</keyword>
<keyword evidence="7" id="KW-0687">Ribonucleoprotein</keyword>
<dbReference type="GO" id="GO:0016706">
    <property type="term" value="F:2-oxoglutarate-dependent dioxygenase activity"/>
    <property type="evidence" value="ECO:0007669"/>
    <property type="project" value="TreeGrafter"/>
</dbReference>
<evidence type="ECO:0000256" key="5">
    <source>
        <dbReference type="ARBA" id="ARBA00023004"/>
    </source>
</evidence>
<sequence>MHTPTPAPAIPDIDRPTPLLGGLTPQEFMRDYWQKKPLLVRQAIPGFRPPVTIRDVQTLARREEVESRLITHGERGWSLKHGPFRRLPPATQPNWTLLVQSVDLHDDASAALMRQFRFISDARLDDLMISIATDGGGVGPHYDSYDVFLLQGHGRRRWRTSRQADRALVPGLPLKILADFQPDADDVLEPGDMLYLPPHVCHDGVAIGNDCMTLSIGFRVPSQATLARGLLEAAADQISAQHLGDPGLYGHPCLPGPDLAALYTDAGAPATRTPAALPDSLVQATLDTLSRIRLDHAVAARFLGQWLTSLPDSALFDPADEPLSLSAGVPAAGRLVLDRCTRLMYCDRQLFINGEVAPLAAAPGLEALADQRALEADAVRRLAPGTLALLDEWLAEGWLHWEA</sequence>
<organism evidence="7 8">
    <name type="scientific">Castellaniella defragrans</name>
    <name type="common">Alcaligenes defragrans</name>
    <dbReference type="NCBI Taxonomy" id="75697"/>
    <lineage>
        <taxon>Bacteria</taxon>
        <taxon>Pseudomonadati</taxon>
        <taxon>Pseudomonadota</taxon>
        <taxon>Betaproteobacteria</taxon>
        <taxon>Burkholderiales</taxon>
        <taxon>Alcaligenaceae</taxon>
        <taxon>Castellaniella</taxon>
    </lineage>
</organism>
<name>A0A7W9TQ88_CASDE</name>
<accession>A0A7W9TQ88</accession>
<proteinExistence type="predicted"/>
<evidence type="ECO:0000313" key="7">
    <source>
        <dbReference type="EMBL" id="MBB6084870.1"/>
    </source>
</evidence>
<evidence type="ECO:0000313" key="8">
    <source>
        <dbReference type="Proteomes" id="UP000541136"/>
    </source>
</evidence>
<dbReference type="Gene3D" id="2.60.120.650">
    <property type="entry name" value="Cupin"/>
    <property type="match status" value="1"/>
</dbReference>
<dbReference type="PANTHER" id="PTHR13096:SF8">
    <property type="entry name" value="RIBOSOMAL OXYGENASE 1"/>
    <property type="match status" value="1"/>
</dbReference>
<comment type="caution">
    <text evidence="7">The sequence shown here is derived from an EMBL/GenBank/DDBJ whole genome shotgun (WGS) entry which is preliminary data.</text>
</comment>
<dbReference type="InterPro" id="IPR039994">
    <property type="entry name" value="NO66-like"/>
</dbReference>
<dbReference type="SMART" id="SM00558">
    <property type="entry name" value="JmjC"/>
    <property type="match status" value="1"/>
</dbReference>
<dbReference type="GO" id="GO:0005840">
    <property type="term" value="C:ribosome"/>
    <property type="evidence" value="ECO:0007669"/>
    <property type="project" value="UniProtKB-KW"/>
</dbReference>
<gene>
    <name evidence="7" type="ORF">HNR28_002918</name>
</gene>
<keyword evidence="3" id="KW-0223">Dioxygenase</keyword>
<evidence type="ECO:0000259" key="6">
    <source>
        <dbReference type="PROSITE" id="PS51184"/>
    </source>
</evidence>
<evidence type="ECO:0000256" key="2">
    <source>
        <dbReference type="ARBA" id="ARBA00022723"/>
    </source>
</evidence>
<dbReference type="RefSeq" id="WP_151023772.1">
    <property type="nucleotide sequence ID" value="NZ_JACHIB010000018.1"/>
</dbReference>
<dbReference type="Gene3D" id="3.40.366.30">
    <property type="entry name" value="50S ribosomal protein L16 arginine hydroxylase, Chain A, Domain 2"/>
    <property type="match status" value="1"/>
</dbReference>
<dbReference type="Pfam" id="PF08007">
    <property type="entry name" value="JmjC_2"/>
    <property type="match status" value="1"/>
</dbReference>
<keyword evidence="7" id="KW-0689">Ribosomal protein</keyword>
<dbReference type="Pfam" id="PF20514">
    <property type="entry name" value="WHD_ROXA"/>
    <property type="match status" value="1"/>
</dbReference>
<reference evidence="7 8" key="1">
    <citation type="submission" date="2020-08" db="EMBL/GenBank/DDBJ databases">
        <title>Genomic Encyclopedia of Type Strains, Phase IV (KMG-IV): sequencing the most valuable type-strain genomes for metagenomic binning, comparative biology and taxonomic classification.</title>
        <authorList>
            <person name="Goeker M."/>
        </authorList>
    </citation>
    <scope>NUCLEOTIDE SEQUENCE [LARGE SCALE GENOMIC DNA]</scope>
    <source>
        <strain evidence="7 8">DSM 12141</strain>
    </source>
</reference>
<evidence type="ECO:0000256" key="1">
    <source>
        <dbReference type="ARBA" id="ARBA00001954"/>
    </source>
</evidence>
<protein>
    <submittedName>
        <fullName evidence="7">50S ribosomal protein L16 3-hydroxylase</fullName>
        <ecNumber evidence="7">1.14.11.47</ecNumber>
    </submittedName>
</protein>
<dbReference type="PANTHER" id="PTHR13096">
    <property type="entry name" value="MINA53 MYC INDUCED NUCLEAR ANTIGEN"/>
    <property type="match status" value="1"/>
</dbReference>